<evidence type="ECO:0000259" key="17">
    <source>
        <dbReference type="PROSITE" id="PS50089"/>
    </source>
</evidence>
<dbReference type="Proteomes" id="UP000567885">
    <property type="component" value="Unassembled WGS sequence"/>
</dbReference>
<proteinExistence type="inferred from homology"/>
<evidence type="ECO:0000256" key="5">
    <source>
        <dbReference type="ARBA" id="ARBA00007434"/>
    </source>
</evidence>
<dbReference type="InterPro" id="IPR019474">
    <property type="entry name" value="Ub_conjug_fac_E4_core"/>
</dbReference>
<evidence type="ECO:0000256" key="4">
    <source>
        <dbReference type="ARBA" id="ARBA00004906"/>
    </source>
</evidence>
<dbReference type="OrthoDB" id="20295at2759"/>
<dbReference type="InterPro" id="IPR017907">
    <property type="entry name" value="Znf_RING_CS"/>
</dbReference>
<feature type="compositionally biased region" description="Low complexity" evidence="16">
    <location>
        <begin position="18"/>
        <end position="45"/>
    </location>
</feature>
<dbReference type="GO" id="GO:0008270">
    <property type="term" value="F:zinc ion binding"/>
    <property type="evidence" value="ECO:0007669"/>
    <property type="project" value="UniProtKB-KW"/>
</dbReference>
<dbReference type="PROSITE" id="PS50089">
    <property type="entry name" value="ZF_RING_2"/>
    <property type="match status" value="1"/>
</dbReference>
<comment type="catalytic activity">
    <reaction evidence="1">
        <text>S-ubiquitinyl-[E2 ubiquitin-conjugating enzyme]-L-cysteine + [acceptor protein]-L-lysine = [E2 ubiquitin-conjugating enzyme]-L-cysteine + N(6)-ubiquitinyl-[acceptor protein]-L-lysine.</text>
        <dbReference type="EC" id="2.3.2.27"/>
    </reaction>
</comment>
<feature type="domain" description="U-box" evidence="19">
    <location>
        <begin position="1567"/>
        <end position="1640"/>
    </location>
</feature>
<evidence type="ECO:0000256" key="3">
    <source>
        <dbReference type="ARBA" id="ARBA00004496"/>
    </source>
</evidence>
<organism evidence="20 21">
    <name type="scientific">Fusarium heterosporum</name>
    <dbReference type="NCBI Taxonomy" id="42747"/>
    <lineage>
        <taxon>Eukaryota</taxon>
        <taxon>Fungi</taxon>
        <taxon>Dikarya</taxon>
        <taxon>Ascomycota</taxon>
        <taxon>Pezizomycotina</taxon>
        <taxon>Sordariomycetes</taxon>
        <taxon>Hypocreomycetidae</taxon>
        <taxon>Hypocreales</taxon>
        <taxon>Nectriaceae</taxon>
        <taxon>Fusarium</taxon>
        <taxon>Fusarium heterosporum species complex</taxon>
    </lineage>
</organism>
<evidence type="ECO:0000256" key="7">
    <source>
        <dbReference type="ARBA" id="ARBA00022679"/>
    </source>
</evidence>
<dbReference type="GO" id="GO:0006511">
    <property type="term" value="P:ubiquitin-dependent protein catabolic process"/>
    <property type="evidence" value="ECO:0007669"/>
    <property type="project" value="InterPro"/>
</dbReference>
<dbReference type="SMART" id="SM00184">
    <property type="entry name" value="RING"/>
    <property type="match status" value="1"/>
</dbReference>
<reference evidence="20 21" key="1">
    <citation type="submission" date="2020-05" db="EMBL/GenBank/DDBJ databases">
        <title>Identification and distribution of gene clusters putatively required for synthesis of sphingolipid metabolism inhibitors in phylogenetically diverse species of the filamentous fungus Fusarium.</title>
        <authorList>
            <person name="Kim H.-S."/>
            <person name="Busman M."/>
            <person name="Brown D.W."/>
            <person name="Divon H."/>
            <person name="Uhlig S."/>
            <person name="Proctor R.H."/>
        </authorList>
    </citation>
    <scope>NUCLEOTIDE SEQUENCE [LARGE SCALE GENOMIC DNA]</scope>
    <source>
        <strain evidence="20 21">NRRL 20693</strain>
    </source>
</reference>
<evidence type="ECO:0000256" key="8">
    <source>
        <dbReference type="ARBA" id="ARBA00022723"/>
    </source>
</evidence>
<evidence type="ECO:0000256" key="9">
    <source>
        <dbReference type="ARBA" id="ARBA00022771"/>
    </source>
</evidence>
<feature type="compositionally biased region" description="Polar residues" evidence="16">
    <location>
        <begin position="610"/>
        <end position="621"/>
    </location>
</feature>
<dbReference type="Pfam" id="PF10408">
    <property type="entry name" value="Ufd2P_core"/>
    <property type="match status" value="1"/>
</dbReference>
<dbReference type="InterPro" id="IPR018957">
    <property type="entry name" value="Znf_C3HC4_RING-type"/>
</dbReference>
<evidence type="ECO:0000259" key="19">
    <source>
        <dbReference type="PROSITE" id="PS51698"/>
    </source>
</evidence>
<dbReference type="Pfam" id="PF00097">
    <property type="entry name" value="zf-C3HC4"/>
    <property type="match status" value="1"/>
</dbReference>
<keyword evidence="13" id="KW-0539">Nucleus</keyword>
<evidence type="ECO:0000256" key="15">
    <source>
        <dbReference type="SAM" id="Coils"/>
    </source>
</evidence>
<keyword evidence="8 14" id="KW-0479">Metal-binding</keyword>
<evidence type="ECO:0000256" key="11">
    <source>
        <dbReference type="ARBA" id="ARBA00022833"/>
    </source>
</evidence>
<evidence type="ECO:0000256" key="12">
    <source>
        <dbReference type="ARBA" id="ARBA00023110"/>
    </source>
</evidence>
<dbReference type="PANTHER" id="PTHR13931">
    <property type="entry name" value="UBIQUITINATION FACTOR E4"/>
    <property type="match status" value="1"/>
</dbReference>
<keyword evidence="6" id="KW-0963">Cytoplasm</keyword>
<feature type="region of interest" description="Disordered" evidence="16">
    <location>
        <begin position="495"/>
        <end position="529"/>
    </location>
</feature>
<dbReference type="SUPFAM" id="SSF49599">
    <property type="entry name" value="TRAF domain-like"/>
    <property type="match status" value="2"/>
</dbReference>
<evidence type="ECO:0000256" key="6">
    <source>
        <dbReference type="ARBA" id="ARBA00022490"/>
    </source>
</evidence>
<dbReference type="InterPro" id="IPR013083">
    <property type="entry name" value="Znf_RING/FYVE/PHD"/>
</dbReference>
<dbReference type="GO" id="GO:0005737">
    <property type="term" value="C:cytoplasm"/>
    <property type="evidence" value="ECO:0007669"/>
    <property type="project" value="UniProtKB-SubCell"/>
</dbReference>
<dbReference type="GO" id="GO:0000209">
    <property type="term" value="P:protein polyubiquitination"/>
    <property type="evidence" value="ECO:0007669"/>
    <property type="project" value="TreeGrafter"/>
</dbReference>
<dbReference type="GO" id="GO:0034450">
    <property type="term" value="F:ubiquitin-ubiquitin ligase activity"/>
    <property type="evidence" value="ECO:0007669"/>
    <property type="project" value="InterPro"/>
</dbReference>
<feature type="compositionally biased region" description="Polar residues" evidence="16">
    <location>
        <begin position="683"/>
        <end position="696"/>
    </location>
</feature>
<keyword evidence="10" id="KW-0833">Ubl conjugation pathway</keyword>
<gene>
    <name evidence="20" type="ORF">FHETE_3759</name>
</gene>
<dbReference type="Pfam" id="PF02176">
    <property type="entry name" value="zf-TRAF"/>
    <property type="match status" value="1"/>
</dbReference>
<feature type="domain" description="RING-type" evidence="17">
    <location>
        <begin position="166"/>
        <end position="207"/>
    </location>
</feature>
<feature type="domain" description="TRAF-type" evidence="18">
    <location>
        <begin position="304"/>
        <end position="349"/>
    </location>
</feature>
<keyword evidence="11 14" id="KW-0862">Zinc</keyword>
<keyword evidence="12" id="KW-0697">Rotamase</keyword>
<dbReference type="CDD" id="cd16449">
    <property type="entry name" value="RING-HC"/>
    <property type="match status" value="1"/>
</dbReference>
<comment type="caution">
    <text evidence="20">The sequence shown here is derived from an EMBL/GenBank/DDBJ whole genome shotgun (WGS) entry which is preliminary data.</text>
</comment>
<evidence type="ECO:0000313" key="20">
    <source>
        <dbReference type="EMBL" id="KAF5672456.1"/>
    </source>
</evidence>
<protein>
    <submittedName>
        <fullName evidence="20">Ubiquitin conjugation factor e4 b</fullName>
    </submittedName>
</protein>
<feature type="region of interest" description="Disordered" evidence="16">
    <location>
        <begin position="1"/>
        <end position="82"/>
    </location>
</feature>
<dbReference type="InterPro" id="IPR045132">
    <property type="entry name" value="UBE4"/>
</dbReference>
<comment type="pathway">
    <text evidence="4">Protein modification; protein ubiquitination.</text>
</comment>
<sequence>MATTPPAAATALQDSQQTTSTSPVASMPTTTTPAPAAPVLLTSASESSDDGTRLSPAAARRLTRRSLRRTSPTPDLVTSLVRPPSPDTFYVGSQFSQQARQDVISRIDPSYSSGALIPNVNSDRRTGPLLPPHASSLGIPKRYGGNCIFDMYSLTYVTEPDPNLFCPICHDPLVDPVTTPCDHTFCYRCLRQSIDSSPSGTACPIDREPLAWLNCFSAPRLIRTQLNNLVVKCPYHARGCKSELRREVIEGHATTECRFKDFTCPGTGCDKRLRSKPADDTCPHKEDKCAYCKGVIEATDRELHLLSCSMSKTRCETCWKLVYRSQTKAHEELECEGAVINCPYSDFGCPARAIRGQMDTHTLGCAFHPDTPSGMIIRSQRDIIQSYTDLGQQFQQLRSRQEETDQRIAEFNSSLSRRGVGDSVVGDNRTIQDLDAGFEEVHQNLTHLEARQSMWTINQIMPIREEVTELRNNINMIRMHVNWLLNRSREEGRIRAAASSGSTATLQRDRSVEGPHLSERRRSASVEGTDLPRLPFQVLEGLRLQRHSWQTATQVQQSSRAAPTSSAQSLPHPLFPKLIHHYLIRARRLAKLGTSTPVSSKSDENKAPDSESSNPSRASTPKPQPTPESRPKINITSSARAESSSSNPSKKLGVKAEPSSSTGSSRVDRKRLASEIDDMASADRSSPKPSNSQPESDASYADRILSQIFRITVDPHKMINGHGQRLTFLPSLNEELNESGEPLRLSVNTLDQALMEAASSYPQDKPLMNYFLPCWKRAVKASVQFKTAEGPKFEVHEEAKRLCMSGCLFALTMPDLYGRQPNPKHDTLVPYLLKGVQDEGGICFNFIQEAIKRFDDDEAFPALFNDAMVQISSRLGAMSMDQDYKPYVQVMLTYTRFPPLIVNLAKHPCFNMAQSASGIEKHTILGPFFRISPVQGEVIKSYFPGARSLDKGRIANSQDALRMVLRTHQDDLFAITNAFIRAGQDTRSRTLDWFAYIMNTNHKRRAMQVDPREVASNGFMINVTTILDRFCEPFMDMDFSKVNKIDDDYFRKQPRIDIKDETKLNADESSAESFYSNKLPGEPNFISEIFYLTLAAHHYGSEACNSQLKNLDRDIKFLEKRVKIMELERIKFINIPAQLEQYDKAVKRHVDALEKSIAVKLSIEGVLLDERMQSTSLRFMRIVAVWLLRLVTRSQYKPGLESKEIKLPLPAEKSDVFSCLPEYTLQNIVDNFKFIFRWLPKILPSAVGDEMIALCVTFLNSTEYIKNPYLKSSLVSLLFSATWPLMHLKRGVLGDQLVGSQFANDHLLKGLMKFYIECESTGADSAFYDKFNIRYEIFQVIKCVWVNDHYKRQLTRESRVNKQFFVQFVNMLLNDAIYVLDEALGKFPKIRAIEKELEDPSIPTEDRQKKEEEMQQLANQATSFMQLANETLEMMKLFTEAMGEAFTMPEIVFRLSSMLNYNLDTLAGKKAAAELSVSNRDKYHFRPIQIISDIVDIYLNLGTSSVFIDAVAADGRSYKPEVLERVSRILTSKHQKDPAVIARWDKLRVKFVDAKTLLDQAELDLGDIPAEFEDPIMGILMTDPVLLPSKHIVDRSTIAQHLLSDAKDPYTRQAMTMENVVPQTELKEKIELWREERVQAAKEKLKSEAMDTSEG</sequence>
<evidence type="ECO:0000256" key="1">
    <source>
        <dbReference type="ARBA" id="ARBA00000900"/>
    </source>
</evidence>
<dbReference type="Gene3D" id="3.30.40.10">
    <property type="entry name" value="Zinc/RING finger domain, C3HC4 (zinc finger)"/>
    <property type="match status" value="2"/>
</dbReference>
<dbReference type="InterPro" id="IPR001841">
    <property type="entry name" value="Znf_RING"/>
</dbReference>
<dbReference type="SUPFAM" id="SSF57850">
    <property type="entry name" value="RING/U-box"/>
    <property type="match status" value="2"/>
</dbReference>
<keyword evidence="21" id="KW-1185">Reference proteome</keyword>
<comment type="subcellular location">
    <subcellularLocation>
        <location evidence="3">Cytoplasm</location>
    </subcellularLocation>
    <subcellularLocation>
        <location evidence="2">Nucleus</location>
    </subcellularLocation>
</comment>
<feature type="compositionally biased region" description="Low complexity" evidence="16">
    <location>
        <begin position="1"/>
        <end position="11"/>
    </location>
</feature>
<dbReference type="InterPro" id="IPR001293">
    <property type="entry name" value="Znf_TRAF"/>
</dbReference>
<evidence type="ECO:0000256" key="2">
    <source>
        <dbReference type="ARBA" id="ARBA00004123"/>
    </source>
</evidence>
<dbReference type="GO" id="GO:0005634">
    <property type="term" value="C:nucleus"/>
    <property type="evidence" value="ECO:0007669"/>
    <property type="project" value="UniProtKB-SubCell"/>
</dbReference>
<dbReference type="Pfam" id="PF04564">
    <property type="entry name" value="U-box"/>
    <property type="match status" value="1"/>
</dbReference>
<feature type="region of interest" description="Disordered" evidence="16">
    <location>
        <begin position="550"/>
        <end position="572"/>
    </location>
</feature>
<dbReference type="FunFam" id="3.30.40.10:FF:000055">
    <property type="entry name" value="Ubiquitin conjugation factor e4 a"/>
    <property type="match status" value="1"/>
</dbReference>
<evidence type="ECO:0000313" key="21">
    <source>
        <dbReference type="Proteomes" id="UP000567885"/>
    </source>
</evidence>
<dbReference type="PROSITE" id="PS50145">
    <property type="entry name" value="ZF_TRAF"/>
    <property type="match status" value="1"/>
</dbReference>
<dbReference type="UniPathway" id="UPA00143"/>
<keyword evidence="9 14" id="KW-0863">Zinc-finger</keyword>
<feature type="region of interest" description="Disordered" evidence="16">
    <location>
        <begin position="594"/>
        <end position="698"/>
    </location>
</feature>
<feature type="compositionally biased region" description="Basic and acidic residues" evidence="16">
    <location>
        <begin position="507"/>
        <end position="524"/>
    </location>
</feature>
<evidence type="ECO:0000256" key="16">
    <source>
        <dbReference type="SAM" id="MobiDB-lite"/>
    </source>
</evidence>
<dbReference type="EMBL" id="JAAGWQ010000060">
    <property type="protein sequence ID" value="KAF5672456.1"/>
    <property type="molecule type" value="Genomic_DNA"/>
</dbReference>
<keyword evidence="7" id="KW-0808">Transferase</keyword>
<keyword evidence="15" id="KW-0175">Coiled coil</keyword>
<name>A0A8H5TM89_FUSHE</name>
<dbReference type="GO" id="GO:0036503">
    <property type="term" value="P:ERAD pathway"/>
    <property type="evidence" value="ECO:0007669"/>
    <property type="project" value="InterPro"/>
</dbReference>
<dbReference type="PANTHER" id="PTHR13931:SF2">
    <property type="entry name" value="UBIQUITIN CONJUGATION FACTOR E4 B"/>
    <property type="match status" value="1"/>
</dbReference>
<feature type="compositionally biased region" description="Polar residues" evidence="16">
    <location>
        <begin position="550"/>
        <end position="569"/>
    </location>
</feature>
<accession>A0A8H5TM89</accession>
<comment type="similarity">
    <text evidence="5">Belongs to the ubiquitin conjugation factor E4 family.</text>
</comment>
<evidence type="ECO:0000256" key="14">
    <source>
        <dbReference type="PROSITE-ProRule" id="PRU00207"/>
    </source>
</evidence>
<dbReference type="InterPro" id="IPR003613">
    <property type="entry name" value="Ubox_domain"/>
</dbReference>
<evidence type="ECO:0000256" key="10">
    <source>
        <dbReference type="ARBA" id="ARBA00022786"/>
    </source>
</evidence>
<evidence type="ECO:0000256" key="13">
    <source>
        <dbReference type="ARBA" id="ARBA00023242"/>
    </source>
</evidence>
<keyword evidence="12" id="KW-0413">Isomerase</keyword>
<evidence type="ECO:0000259" key="18">
    <source>
        <dbReference type="PROSITE" id="PS50145"/>
    </source>
</evidence>
<dbReference type="SMART" id="SM00504">
    <property type="entry name" value="Ubox"/>
    <property type="match status" value="1"/>
</dbReference>
<feature type="zinc finger region" description="TRAF-type" evidence="14">
    <location>
        <begin position="304"/>
        <end position="349"/>
    </location>
</feature>
<dbReference type="GO" id="GO:0003755">
    <property type="term" value="F:peptidyl-prolyl cis-trans isomerase activity"/>
    <property type="evidence" value="ECO:0007669"/>
    <property type="project" value="UniProtKB-KW"/>
</dbReference>
<dbReference type="PROSITE" id="PS51698">
    <property type="entry name" value="U_BOX"/>
    <property type="match status" value="1"/>
</dbReference>
<feature type="coiled-coil region" evidence="15">
    <location>
        <begin position="1101"/>
        <end position="1128"/>
    </location>
</feature>
<feature type="compositionally biased region" description="Low complexity" evidence="16">
    <location>
        <begin position="637"/>
        <end position="649"/>
    </location>
</feature>
<dbReference type="PROSITE" id="PS00518">
    <property type="entry name" value="ZF_RING_1"/>
    <property type="match status" value="1"/>
</dbReference>
<dbReference type="GO" id="GO:0000151">
    <property type="term" value="C:ubiquitin ligase complex"/>
    <property type="evidence" value="ECO:0007669"/>
    <property type="project" value="InterPro"/>
</dbReference>